<sequence length="125" mass="13300">MAARCGGAGAPVAVTITPYPLPPARSPPSLSLSTLQRRSWPCDPSETIKPFRVRGIIPGIEGGLIGDRVVSGVELRPGQEARRASNMIGAEINWKLAKRDLCLSFWVTAAGENNESAAFRGAVIF</sequence>
<keyword evidence="2" id="KW-1185">Reference proteome</keyword>
<protein>
    <submittedName>
        <fullName evidence="1">Uncharacterized protein</fullName>
    </submittedName>
</protein>
<dbReference type="EMBL" id="OW152821">
    <property type="protein sequence ID" value="CAH2076934.1"/>
    <property type="molecule type" value="Genomic_DNA"/>
</dbReference>
<evidence type="ECO:0000313" key="1">
    <source>
        <dbReference type="EMBL" id="CAH2076934.1"/>
    </source>
</evidence>
<gene>
    <name evidence="1" type="ORF">IPOD504_LOCUS17475</name>
</gene>
<dbReference type="Proteomes" id="UP000837857">
    <property type="component" value="Chromosome 9"/>
</dbReference>
<accession>A0ABN8J751</accession>
<evidence type="ECO:0000313" key="2">
    <source>
        <dbReference type="Proteomes" id="UP000837857"/>
    </source>
</evidence>
<feature type="non-terminal residue" evidence="1">
    <location>
        <position position="1"/>
    </location>
</feature>
<reference evidence="1" key="1">
    <citation type="submission" date="2022-03" db="EMBL/GenBank/DDBJ databases">
        <authorList>
            <person name="Martin H S."/>
        </authorList>
    </citation>
    <scope>NUCLEOTIDE SEQUENCE</scope>
</reference>
<organism evidence="1 2">
    <name type="scientific">Iphiclides podalirius</name>
    <name type="common">scarce swallowtail</name>
    <dbReference type="NCBI Taxonomy" id="110791"/>
    <lineage>
        <taxon>Eukaryota</taxon>
        <taxon>Metazoa</taxon>
        <taxon>Ecdysozoa</taxon>
        <taxon>Arthropoda</taxon>
        <taxon>Hexapoda</taxon>
        <taxon>Insecta</taxon>
        <taxon>Pterygota</taxon>
        <taxon>Neoptera</taxon>
        <taxon>Endopterygota</taxon>
        <taxon>Lepidoptera</taxon>
        <taxon>Glossata</taxon>
        <taxon>Ditrysia</taxon>
        <taxon>Papilionoidea</taxon>
        <taxon>Papilionidae</taxon>
        <taxon>Papilioninae</taxon>
        <taxon>Iphiclides</taxon>
    </lineage>
</organism>
<name>A0ABN8J751_9NEOP</name>
<proteinExistence type="predicted"/>